<proteinExistence type="predicted"/>
<evidence type="ECO:0000256" key="1">
    <source>
        <dbReference type="SAM" id="Phobius"/>
    </source>
</evidence>
<accession>A0A437M8X7</accession>
<keyword evidence="1" id="KW-0812">Transmembrane</keyword>
<comment type="caution">
    <text evidence="2">The sequence shown here is derived from an EMBL/GenBank/DDBJ whole genome shotgun (WGS) entry which is preliminary data.</text>
</comment>
<protein>
    <submittedName>
        <fullName evidence="2">Uncharacterized protein</fullName>
    </submittedName>
</protein>
<name>A0A437M8X7_9SPHN</name>
<dbReference type="OrthoDB" id="7188556at2"/>
<gene>
    <name evidence="2" type="ORF">EOD43_10050</name>
</gene>
<sequence>MVLFLAFIALFVGTLAFAVLFGDWPERWGAAIFAAAWLLTQIGMAGFDADNTQANPYVAIVDLMLLVALVVLALRCDRYWPMWAASFQIPSLIVTTLTLIGANSDMRVYMNGTAVWAWLQMIALALATWRYRRTKVKAASIVL</sequence>
<feature type="transmembrane region" description="Helical" evidence="1">
    <location>
        <begin position="54"/>
        <end position="74"/>
    </location>
</feature>
<keyword evidence="1" id="KW-1133">Transmembrane helix</keyword>
<feature type="transmembrane region" description="Helical" evidence="1">
    <location>
        <begin position="80"/>
        <end position="101"/>
    </location>
</feature>
<evidence type="ECO:0000313" key="2">
    <source>
        <dbReference type="EMBL" id="RVT94171.1"/>
    </source>
</evidence>
<keyword evidence="3" id="KW-1185">Reference proteome</keyword>
<organism evidence="2 3">
    <name type="scientific">Sphingomonas crocodyli</name>
    <dbReference type="NCBI Taxonomy" id="1979270"/>
    <lineage>
        <taxon>Bacteria</taxon>
        <taxon>Pseudomonadati</taxon>
        <taxon>Pseudomonadota</taxon>
        <taxon>Alphaproteobacteria</taxon>
        <taxon>Sphingomonadales</taxon>
        <taxon>Sphingomonadaceae</taxon>
        <taxon>Sphingomonas</taxon>
    </lineage>
</organism>
<dbReference type="RefSeq" id="WP_127743405.1">
    <property type="nucleotide sequence ID" value="NZ_SACN01000001.1"/>
</dbReference>
<dbReference type="AlphaFoldDB" id="A0A437M8X7"/>
<reference evidence="2 3" key="1">
    <citation type="submission" date="2019-01" db="EMBL/GenBank/DDBJ databases">
        <authorList>
            <person name="Chen W.-M."/>
        </authorList>
    </citation>
    <scope>NUCLEOTIDE SEQUENCE [LARGE SCALE GENOMIC DNA]</scope>
    <source>
        <strain evidence="2 3">CCP-7</strain>
    </source>
</reference>
<feature type="transmembrane region" description="Helical" evidence="1">
    <location>
        <begin position="108"/>
        <end position="129"/>
    </location>
</feature>
<keyword evidence="1" id="KW-0472">Membrane</keyword>
<dbReference type="EMBL" id="SACN01000001">
    <property type="protein sequence ID" value="RVT94171.1"/>
    <property type="molecule type" value="Genomic_DNA"/>
</dbReference>
<dbReference type="Proteomes" id="UP000282971">
    <property type="component" value="Unassembled WGS sequence"/>
</dbReference>
<feature type="transmembrane region" description="Helical" evidence="1">
    <location>
        <begin position="28"/>
        <end position="47"/>
    </location>
</feature>
<evidence type="ECO:0000313" key="3">
    <source>
        <dbReference type="Proteomes" id="UP000282971"/>
    </source>
</evidence>